<feature type="compositionally biased region" description="Low complexity" evidence="2">
    <location>
        <begin position="40"/>
        <end position="51"/>
    </location>
</feature>
<feature type="compositionally biased region" description="Pro residues" evidence="2">
    <location>
        <begin position="30"/>
        <end position="39"/>
    </location>
</feature>
<evidence type="ECO:0000256" key="2">
    <source>
        <dbReference type="SAM" id="MobiDB-lite"/>
    </source>
</evidence>
<keyword evidence="4" id="KW-1185">Reference proteome</keyword>
<proteinExistence type="predicted"/>
<evidence type="ECO:0000256" key="1">
    <source>
        <dbReference type="SAM" id="Coils"/>
    </source>
</evidence>
<protein>
    <submittedName>
        <fullName evidence="3">Uncharacterized protein</fullName>
    </submittedName>
</protein>
<evidence type="ECO:0000313" key="3">
    <source>
        <dbReference type="EMBL" id="GMI32801.1"/>
    </source>
</evidence>
<dbReference type="CDD" id="cd04508">
    <property type="entry name" value="Tudor_SF"/>
    <property type="match status" value="1"/>
</dbReference>
<dbReference type="EMBL" id="BRYA01000023">
    <property type="protein sequence ID" value="GMI32801.1"/>
    <property type="molecule type" value="Genomic_DNA"/>
</dbReference>
<dbReference type="Gene3D" id="2.30.30.140">
    <property type="match status" value="1"/>
</dbReference>
<name>A0A9W7G5F7_9STRA</name>
<comment type="caution">
    <text evidence="3">The sequence shown here is derived from an EMBL/GenBank/DDBJ whole genome shotgun (WGS) entry which is preliminary data.</text>
</comment>
<dbReference type="OrthoDB" id="199676at2759"/>
<keyword evidence="1" id="KW-0175">Coiled coil</keyword>
<dbReference type="InterPro" id="IPR013761">
    <property type="entry name" value="SAM/pointed_sf"/>
</dbReference>
<evidence type="ECO:0000313" key="4">
    <source>
        <dbReference type="Proteomes" id="UP001165065"/>
    </source>
</evidence>
<feature type="coiled-coil region" evidence="1">
    <location>
        <begin position="119"/>
        <end position="146"/>
    </location>
</feature>
<dbReference type="Gene3D" id="1.10.150.50">
    <property type="entry name" value="Transcription Factor, Ets-1"/>
    <property type="match status" value="1"/>
</dbReference>
<sequence length="920" mass="100665">MSSSSSSLVDWDALGRAVEETSDDYFRRLSPPPAPPLPHPSSSSSERPLLLTNTGSSDGLRSSVPLAERSIGGSDTNIILDALSASTNSFKTDLQQLASTHSNTFSSIFQSNKENRTSIQDLNSQHSNLARLVGQLESELQMLKQRQMLGVETLDHANSLSAKHQLWISHADNVMGEYEMKHKLLQQQMVQLSMSTQNFVGRSELDATLGNFIGSNKSQWKGVTEAFEGRMGDMERMQTTIAKEVASVRTSVEGLLGGGVGGVALEKSKFADAIFAKVEKMFEDRVGVVLEKILADKAVKDRREEEAGGGGLRLELEAVKRKLAVVEEGLGKTQEGYSKDIERIGVKVDRNGKAIEDLAELNISDKGGVGEEVLAALKNEIASLDDSVKALAEDIEGDRERSRAGQKTIGSAMVEMKENVEDVKNLLKKRGEEIEVIAKEIKGLKDNEKKWMLGLGAVEKLGKLEKKLEVEKKGGDLALKKVGEQLDKLSMTVNKLSGGLEREETERKEGLEEVGLDLGVLKLKLGDLEGGVGGQGGRIRIVEEDIKELKKAGMGGGEKAGGGKGMSVDDKLSALQARAGGGVSSPGRRVEEMVAVGDDVNDSFESDADEMVHKANVEREREGTGLKSVVPVRKPKVVEEAVVDDEEEVVTEEEEEEEEEEDDEFETFCATNPVPGPISVNTCDIIEDIVFHRKSSIVGVSEGAVDETSKVPRVGDRVKARWKGLRSWFKGVCIAVNDKNAEGGGGVMTWNVQYDDGAIDKFVKKDFIVLDGDYYEGKGKGKVKVGGVGGTGGEKEELKESTKIMFPEHALVMKWDAVHVKAWITNIVKLPDVADKFHSKLMNGQMLLDKAWTPRDMEKNLSDPKEGMGIGNAQKRARVSAFIKALRETDIENRRARIRNYFNIWKDMDEVGDEEEETNF</sequence>
<dbReference type="AlphaFoldDB" id="A0A9W7G5F7"/>
<organism evidence="3 4">
    <name type="scientific">Triparma columacea</name>
    <dbReference type="NCBI Taxonomy" id="722753"/>
    <lineage>
        <taxon>Eukaryota</taxon>
        <taxon>Sar</taxon>
        <taxon>Stramenopiles</taxon>
        <taxon>Ochrophyta</taxon>
        <taxon>Bolidophyceae</taxon>
        <taxon>Parmales</taxon>
        <taxon>Triparmaceae</taxon>
        <taxon>Triparma</taxon>
    </lineage>
</organism>
<accession>A0A9W7G5F7</accession>
<feature type="region of interest" description="Disordered" evidence="2">
    <location>
        <begin position="22"/>
        <end position="63"/>
    </location>
</feature>
<gene>
    <name evidence="3" type="ORF">TrCOL_g9897</name>
</gene>
<reference evidence="4" key="1">
    <citation type="journal article" date="2023" name="Commun. Biol.">
        <title>Genome analysis of Parmales, the sister group of diatoms, reveals the evolutionary specialization of diatoms from phago-mixotrophs to photoautotrophs.</title>
        <authorList>
            <person name="Ban H."/>
            <person name="Sato S."/>
            <person name="Yoshikawa S."/>
            <person name="Yamada K."/>
            <person name="Nakamura Y."/>
            <person name="Ichinomiya M."/>
            <person name="Sato N."/>
            <person name="Blanc-Mathieu R."/>
            <person name="Endo H."/>
            <person name="Kuwata A."/>
            <person name="Ogata H."/>
        </authorList>
    </citation>
    <scope>NUCLEOTIDE SEQUENCE [LARGE SCALE GENOMIC DNA]</scope>
</reference>
<dbReference type="Proteomes" id="UP001165065">
    <property type="component" value="Unassembled WGS sequence"/>
</dbReference>